<feature type="domain" description="PIF1/LRR1 pleckstrin homology" evidence="3">
    <location>
        <begin position="4"/>
        <end position="120"/>
    </location>
</feature>
<keyword evidence="1" id="KW-0539">Nucleus</keyword>
<dbReference type="Proteomes" id="UP001174909">
    <property type="component" value="Unassembled WGS sequence"/>
</dbReference>
<evidence type="ECO:0000313" key="5">
    <source>
        <dbReference type="Proteomes" id="UP001174909"/>
    </source>
</evidence>
<evidence type="ECO:0000256" key="2">
    <source>
        <dbReference type="SAM" id="MobiDB-lite"/>
    </source>
</evidence>
<dbReference type="InterPro" id="IPR001611">
    <property type="entry name" value="Leu-rich_rpt"/>
</dbReference>
<dbReference type="InterPro" id="IPR057437">
    <property type="entry name" value="PIF1/LRR1_PH"/>
</dbReference>
<name>A0AA35TIW0_GEOBA</name>
<accession>A0AA35TIW0</accession>
<evidence type="ECO:0000259" key="3">
    <source>
        <dbReference type="Pfam" id="PF25344"/>
    </source>
</evidence>
<gene>
    <name evidence="4" type="ORF">GBAR_LOCUS26698</name>
</gene>
<dbReference type="EMBL" id="CASHTH010003726">
    <property type="protein sequence ID" value="CAI8048391.1"/>
    <property type="molecule type" value="Genomic_DNA"/>
</dbReference>
<reference evidence="4" key="1">
    <citation type="submission" date="2023-03" db="EMBL/GenBank/DDBJ databases">
        <authorList>
            <person name="Steffen K."/>
            <person name="Cardenas P."/>
        </authorList>
    </citation>
    <scope>NUCLEOTIDE SEQUENCE</scope>
</reference>
<feature type="region of interest" description="Disordered" evidence="2">
    <location>
        <begin position="192"/>
        <end position="262"/>
    </location>
</feature>
<protein>
    <submittedName>
        <fullName evidence="4">Leucine-rich repeat protein 1</fullName>
    </submittedName>
</protein>
<dbReference type="Pfam" id="PF25344">
    <property type="entry name" value="PH_LRR1"/>
    <property type="match status" value="1"/>
</dbReference>
<dbReference type="AlphaFoldDB" id="A0AA35TIW0"/>
<dbReference type="PROSITE" id="PS51450">
    <property type="entry name" value="LRR"/>
    <property type="match status" value="1"/>
</dbReference>
<comment type="caution">
    <text evidence="4">The sequence shown here is derived from an EMBL/GenBank/DDBJ whole genome shotgun (WGS) entry which is preliminary data.</text>
</comment>
<evidence type="ECO:0000256" key="1">
    <source>
        <dbReference type="ARBA" id="ARBA00023242"/>
    </source>
</evidence>
<sequence length="262" mass="28514">MKSKLSCELELTYALAVSSGSVPSRSSRSRAAITLGKKPGSAAGSGRREELYVIVSTAKNVTGSKYKVKGNVCRVFSKFVEEGKATIEFKEPAHRLAISKADPGQLRELLKVLKLSPAQQSSVSLTALPPTKMADIEKPKTRLVVKSRGEYPLRGFPSSLERFEAVAISLNRVDGRLLQLKHLSHLDLSGNLIKTLPRPHGRRPPRGTSTLRKQTGGVSGPPLSGSTWREPEGVRPVQKPVDVTSTQVPSNEKPRPLKVRLQ</sequence>
<evidence type="ECO:0000313" key="4">
    <source>
        <dbReference type="EMBL" id="CAI8048391.1"/>
    </source>
</evidence>
<keyword evidence="5" id="KW-1185">Reference proteome</keyword>
<organism evidence="4 5">
    <name type="scientific">Geodia barretti</name>
    <name type="common">Barrett's horny sponge</name>
    <dbReference type="NCBI Taxonomy" id="519541"/>
    <lineage>
        <taxon>Eukaryota</taxon>
        <taxon>Metazoa</taxon>
        <taxon>Porifera</taxon>
        <taxon>Demospongiae</taxon>
        <taxon>Heteroscleromorpha</taxon>
        <taxon>Tetractinellida</taxon>
        <taxon>Astrophorina</taxon>
        <taxon>Geodiidae</taxon>
        <taxon>Geodia</taxon>
    </lineage>
</organism>
<proteinExistence type="predicted"/>